<feature type="domain" description="FAD dependent oxidoreductase" evidence="4">
    <location>
        <begin position="20"/>
        <end position="411"/>
    </location>
</feature>
<evidence type="ECO:0000259" key="4">
    <source>
        <dbReference type="Pfam" id="PF01266"/>
    </source>
</evidence>
<keyword evidence="3" id="KW-0472">Membrane</keyword>
<comment type="similarity">
    <text evidence="1">Belongs to the DadA oxidoreductase family.</text>
</comment>
<sequence>MQPPTEQVNSNETMPRRAEVVVVGGGIIGVSTALFLAMAGVPVVLCEKGEVAGEQSSRNWGWVRRMGRDPRELPLIVEAIKIWEGLSQLLGEDVGFRQTGILYACENVEEEGQREAWLKAAGPHGLDTHMIKGQALADLMPGATKPWRSGLYTPSDGRAEPQKAAPAIARAAQRQGAIILQRCAVRGIEMASGRVASVVTERGPIACNTVVLAGGVWSTLFCRSLGIRLPQLGVRASVLRTSVVDGPPGAAWSSQFAYRKRLDGGYTIANGSENRAEITPDSFRFFKEFLPLLKIEGRHLQLRFGRPFFESWRLSRPWALDDISPFERVRTLDPDPVEMTLDRAYRSLMRIFPQFKEAKIVQRWGGMIDAMPDTVPVISPIDAVPGLIVGTGFSGHGFGIGPGAGRLLADLALGREPIVDPSPFRHSRFNDGSPIRPLGGV</sequence>
<comment type="caution">
    <text evidence="5">The sequence shown here is derived from an EMBL/GenBank/DDBJ whole genome shotgun (WGS) entry which is preliminary data.</text>
</comment>
<dbReference type="Gene3D" id="3.50.50.60">
    <property type="entry name" value="FAD/NAD(P)-binding domain"/>
    <property type="match status" value="1"/>
</dbReference>
<evidence type="ECO:0000256" key="1">
    <source>
        <dbReference type="ARBA" id="ARBA00009410"/>
    </source>
</evidence>
<feature type="transmembrane region" description="Helical" evidence="3">
    <location>
        <begin position="20"/>
        <end position="45"/>
    </location>
</feature>
<proteinExistence type="inferred from homology"/>
<evidence type="ECO:0000313" key="5">
    <source>
        <dbReference type="EMBL" id="MCG7507765.1"/>
    </source>
</evidence>
<organism evidence="5 6">
    <name type="scientific">Mesorhizobium retamae</name>
    <dbReference type="NCBI Taxonomy" id="2912854"/>
    <lineage>
        <taxon>Bacteria</taxon>
        <taxon>Pseudomonadati</taxon>
        <taxon>Pseudomonadota</taxon>
        <taxon>Alphaproteobacteria</taxon>
        <taxon>Hyphomicrobiales</taxon>
        <taxon>Phyllobacteriaceae</taxon>
        <taxon>Mesorhizobium</taxon>
    </lineage>
</organism>
<evidence type="ECO:0000256" key="3">
    <source>
        <dbReference type="SAM" id="Phobius"/>
    </source>
</evidence>
<dbReference type="PANTHER" id="PTHR13847">
    <property type="entry name" value="SARCOSINE DEHYDROGENASE-RELATED"/>
    <property type="match status" value="1"/>
</dbReference>
<accession>A0ABS9QK94</accession>
<dbReference type="SUPFAM" id="SSF51905">
    <property type="entry name" value="FAD/NAD(P)-binding domain"/>
    <property type="match status" value="1"/>
</dbReference>
<keyword evidence="6" id="KW-1185">Reference proteome</keyword>
<evidence type="ECO:0000313" key="6">
    <source>
        <dbReference type="Proteomes" id="UP001201701"/>
    </source>
</evidence>
<dbReference type="InterPro" id="IPR036188">
    <property type="entry name" value="FAD/NAD-bd_sf"/>
</dbReference>
<dbReference type="EMBL" id="JAKREW010000029">
    <property type="protein sequence ID" value="MCG7507765.1"/>
    <property type="molecule type" value="Genomic_DNA"/>
</dbReference>
<dbReference type="Proteomes" id="UP001201701">
    <property type="component" value="Unassembled WGS sequence"/>
</dbReference>
<keyword evidence="2" id="KW-0560">Oxidoreductase</keyword>
<dbReference type="PANTHER" id="PTHR13847:SF280">
    <property type="entry name" value="D-AMINO ACID DEHYDROGENASE"/>
    <property type="match status" value="1"/>
</dbReference>
<dbReference type="Gene3D" id="3.30.9.10">
    <property type="entry name" value="D-Amino Acid Oxidase, subunit A, domain 2"/>
    <property type="match status" value="1"/>
</dbReference>
<dbReference type="Pfam" id="PF01266">
    <property type="entry name" value="DAO"/>
    <property type="match status" value="1"/>
</dbReference>
<keyword evidence="3" id="KW-0812">Transmembrane</keyword>
<name>A0ABS9QK94_9HYPH</name>
<evidence type="ECO:0000256" key="2">
    <source>
        <dbReference type="ARBA" id="ARBA00023002"/>
    </source>
</evidence>
<protein>
    <submittedName>
        <fullName evidence="5">FAD-binding oxidoreductase</fullName>
    </submittedName>
</protein>
<gene>
    <name evidence="5" type="ORF">L4923_22255</name>
</gene>
<dbReference type="RefSeq" id="WP_239369340.1">
    <property type="nucleotide sequence ID" value="NZ_JAKREW010000029.1"/>
</dbReference>
<dbReference type="InterPro" id="IPR006076">
    <property type="entry name" value="FAD-dep_OxRdtase"/>
</dbReference>
<keyword evidence="3" id="KW-1133">Transmembrane helix</keyword>
<reference evidence="5 6" key="1">
    <citation type="submission" date="2022-02" db="EMBL/GenBank/DDBJ databases">
        <title>Draft genome sequence of Mezorhizobium retamae strain IRAMC:0171 isolated from Retama raetam nodules.</title>
        <authorList>
            <person name="Bengaied R."/>
            <person name="Sbissi I."/>
            <person name="Huber K."/>
            <person name="Ghodbane F."/>
            <person name="Nouioui I."/>
            <person name="Tarhouni M."/>
            <person name="Gtari M."/>
        </authorList>
    </citation>
    <scope>NUCLEOTIDE SEQUENCE [LARGE SCALE GENOMIC DNA]</scope>
    <source>
        <strain evidence="5 6">IRAMC:0171</strain>
    </source>
</reference>